<comment type="caution">
    <text evidence="1">The sequence shown here is derived from an EMBL/GenBank/DDBJ whole genome shotgun (WGS) entry which is preliminary data.</text>
</comment>
<dbReference type="Gene3D" id="1.25.10.10">
    <property type="entry name" value="Leucine-rich Repeat Variant"/>
    <property type="match status" value="1"/>
</dbReference>
<name>A0A1J4L382_9EUKA</name>
<dbReference type="RefSeq" id="XP_068370672.1">
    <property type="nucleotide sequence ID" value="XM_068490781.1"/>
</dbReference>
<dbReference type="InterPro" id="IPR011989">
    <property type="entry name" value="ARM-like"/>
</dbReference>
<dbReference type="SUPFAM" id="SSF48371">
    <property type="entry name" value="ARM repeat"/>
    <property type="match status" value="1"/>
</dbReference>
<dbReference type="VEuPathDB" id="TrichDB:TRFO_02590"/>
<accession>A0A1J4L382</accession>
<dbReference type="AlphaFoldDB" id="A0A1J4L382"/>
<dbReference type="InterPro" id="IPR016024">
    <property type="entry name" value="ARM-type_fold"/>
</dbReference>
<proteinExistence type="predicted"/>
<evidence type="ECO:0000313" key="1">
    <source>
        <dbReference type="EMBL" id="OHT17536.1"/>
    </source>
</evidence>
<dbReference type="EMBL" id="MLAK01000002">
    <property type="protein sequence ID" value="OHT17536.1"/>
    <property type="molecule type" value="Genomic_DNA"/>
</dbReference>
<organism evidence="1 2">
    <name type="scientific">Tritrichomonas foetus</name>
    <dbReference type="NCBI Taxonomy" id="1144522"/>
    <lineage>
        <taxon>Eukaryota</taxon>
        <taxon>Metamonada</taxon>
        <taxon>Parabasalia</taxon>
        <taxon>Tritrichomonadida</taxon>
        <taxon>Tritrichomonadidae</taxon>
        <taxon>Tritrichomonas</taxon>
    </lineage>
</organism>
<dbReference type="GeneID" id="94825485"/>
<keyword evidence="2" id="KW-1185">Reference proteome</keyword>
<sequence>MILRIEYGIRLQCVYREKEISQYCAKIWPTKKMNYKDATQKILRSSLHQFLDPDFDDVDVYEQSVWIEILKNCSQKLRNSDTCLLEEMVNYLFNCWCTDAMNQLLTTEIPAILISFLENYVQNHMKPNLPILKIREIGSKRDMILALYVINECFKMHSNFNYQNVTPNLMKMFFTISEFSSCDSAKFAISIITRYAEHSPECLSNLLTLNFVDRILYLLKSPINYSIKACLIYALIPLINTGNIGNICELLIFHQKKWQNELTFLAILNFFNQYLLFSEKNLKNGFKLGVFDLALDGIIYDFPNKSEEGTETETKQTSLEIIMQFLNSPFSEHKEYIITYSDIGKHVGLLLLNENDNDIKCGITILNFLLYNDPDIPSKVIHHKIIENICKAIKICNFENKTLILNVLGYFLKETDKSIVMMILNNDILEYVFESIECITDPLKIYVLESLFHIFTNYPESKKYVNEEDIYEIIEPLQRYPNEDISTLAQLIHKEFVE</sequence>
<dbReference type="Proteomes" id="UP000179807">
    <property type="component" value="Unassembled WGS sequence"/>
</dbReference>
<evidence type="ECO:0000313" key="2">
    <source>
        <dbReference type="Proteomes" id="UP000179807"/>
    </source>
</evidence>
<reference evidence="1" key="1">
    <citation type="submission" date="2016-10" db="EMBL/GenBank/DDBJ databases">
        <authorList>
            <person name="Benchimol M."/>
            <person name="Almeida L.G."/>
            <person name="Vasconcelos A.T."/>
            <person name="Perreira-Neves A."/>
            <person name="Rosa I.A."/>
            <person name="Tasca T."/>
            <person name="Bogo M.R."/>
            <person name="de Souza W."/>
        </authorList>
    </citation>
    <scope>NUCLEOTIDE SEQUENCE [LARGE SCALE GENOMIC DNA]</scope>
    <source>
        <strain evidence="1">K</strain>
    </source>
</reference>
<gene>
    <name evidence="1" type="ORF">TRFO_02590</name>
</gene>
<protein>
    <submittedName>
        <fullName evidence="1">Uncharacterized protein</fullName>
    </submittedName>
</protein>